<evidence type="ECO:0000256" key="6">
    <source>
        <dbReference type="ARBA" id="ARBA00022919"/>
    </source>
</evidence>
<keyword evidence="12" id="KW-0812">Transmembrane</keyword>
<keyword evidence="6" id="KW-0746">Sphingolipid metabolism</keyword>
<comment type="caution">
    <text evidence="13">The sequence shown here is derived from an EMBL/GenBank/DDBJ whole genome shotgun (WGS) entry which is preliminary data.</text>
</comment>
<dbReference type="EMBL" id="BLZA01000023">
    <property type="protein sequence ID" value="GHJ87840.1"/>
    <property type="molecule type" value="Genomic_DNA"/>
</dbReference>
<evidence type="ECO:0000256" key="8">
    <source>
        <dbReference type="ARBA" id="ARBA00023098"/>
    </source>
</evidence>
<dbReference type="Proteomes" id="UP000620104">
    <property type="component" value="Unassembled WGS sequence"/>
</dbReference>
<proteinExistence type="predicted"/>
<dbReference type="GO" id="GO:0047560">
    <property type="term" value="F:3-dehydrosphinganine reductase activity"/>
    <property type="evidence" value="ECO:0007669"/>
    <property type="project" value="UniProtKB-EC"/>
</dbReference>
<evidence type="ECO:0000256" key="7">
    <source>
        <dbReference type="ARBA" id="ARBA00023002"/>
    </source>
</evidence>
<feature type="transmembrane region" description="Helical" evidence="12">
    <location>
        <begin position="304"/>
        <end position="325"/>
    </location>
</feature>
<comment type="pathway">
    <text evidence="2">Lipid metabolism; sphingolipid metabolism.</text>
</comment>
<keyword evidence="8" id="KW-0443">Lipid metabolism</keyword>
<keyword evidence="12" id="KW-0472">Membrane</keyword>
<dbReference type="GO" id="GO:0005789">
    <property type="term" value="C:endoplasmic reticulum membrane"/>
    <property type="evidence" value="ECO:0007669"/>
    <property type="project" value="TreeGrafter"/>
</dbReference>
<protein>
    <recommendedName>
        <fullName evidence="9">3-dehydrosphinganine reductase</fullName>
        <ecNumber evidence="9">1.1.1.102</ecNumber>
    </recommendedName>
</protein>
<dbReference type="InterPro" id="IPR045022">
    <property type="entry name" value="KDSR-like"/>
</dbReference>
<comment type="pathway">
    <text evidence="3">Sphingolipid metabolism.</text>
</comment>
<dbReference type="InterPro" id="IPR002347">
    <property type="entry name" value="SDR_fam"/>
</dbReference>
<dbReference type="SUPFAM" id="SSF51735">
    <property type="entry name" value="NAD(P)-binding Rossmann-fold domains"/>
    <property type="match status" value="1"/>
</dbReference>
<evidence type="ECO:0000256" key="5">
    <source>
        <dbReference type="ARBA" id="ARBA00022857"/>
    </source>
</evidence>
<reference evidence="13" key="1">
    <citation type="submission" date="2020-07" db="EMBL/GenBank/DDBJ databases">
        <title>Draft Genome Sequence of a Deep-Sea Yeast, Naganishia (Cryptococcus) liquefaciens strain N6.</title>
        <authorList>
            <person name="Han Y.W."/>
            <person name="Kajitani R."/>
            <person name="Morimoto H."/>
            <person name="Parhat M."/>
            <person name="Tsubouchi H."/>
            <person name="Bakenova O."/>
            <person name="Ogata M."/>
            <person name="Argunhan B."/>
            <person name="Aoki R."/>
            <person name="Kajiwara S."/>
            <person name="Itoh T."/>
            <person name="Iwasaki H."/>
        </authorList>
    </citation>
    <scope>NUCLEOTIDE SEQUENCE</scope>
    <source>
        <strain evidence="13">N6</strain>
    </source>
</reference>
<dbReference type="Pfam" id="PF00106">
    <property type="entry name" value="adh_short"/>
    <property type="match status" value="1"/>
</dbReference>
<accession>A0A8H3TW41</accession>
<sequence length="342" mass="37892">MALDLTLQVDRYFAAGRIFVTLLSVALGIIVWSSMTWFWRKQIAFSGKHCYVTGGSSGLGLALSEYLATQGAHVTIVARDEKKLQDAKTRIESRRASASQRIVAISADLTSQSESAKAYNQAIEQQRALQPENVFLCAGHAKPGFFVEADERDLRSGLDGTYWVSAWTAQIAGKTMSARQQGGRIVFVGSFLALTTFVGYAGYAPGKYALKGLADTLRSEYLLYGIDVHMYLPAGILSPNFEVENRTKPEITKKIEEGDNPMTPEACVECLITGLERGYYQITNDLITDILRVASRGNAPWNNIVWDGILLIIAAIGVPVWRWIIDYQVRSHRAIHAEKLKH</sequence>
<dbReference type="CDD" id="cd08939">
    <property type="entry name" value="KDSR-like_SDR_c"/>
    <property type="match status" value="1"/>
</dbReference>
<keyword evidence="4" id="KW-0256">Endoplasmic reticulum</keyword>
<evidence type="ECO:0000313" key="14">
    <source>
        <dbReference type="Proteomes" id="UP000620104"/>
    </source>
</evidence>
<comment type="function">
    <text evidence="10">Catalyzes the reduction of 3'-oxosphinganine (3-ketodihydrosphingosine/KDS) to sphinganine (dihydrosphingosine/DHS), the second step of de novo sphingolipid biosynthesis.</text>
</comment>
<evidence type="ECO:0000313" key="13">
    <source>
        <dbReference type="EMBL" id="GHJ87840.1"/>
    </source>
</evidence>
<dbReference type="PANTHER" id="PTHR43550">
    <property type="entry name" value="3-KETODIHYDROSPHINGOSINE REDUCTASE"/>
    <property type="match status" value="1"/>
</dbReference>
<organism evidence="13 14">
    <name type="scientific">Naganishia liquefaciens</name>
    <dbReference type="NCBI Taxonomy" id="104408"/>
    <lineage>
        <taxon>Eukaryota</taxon>
        <taxon>Fungi</taxon>
        <taxon>Dikarya</taxon>
        <taxon>Basidiomycota</taxon>
        <taxon>Agaricomycotina</taxon>
        <taxon>Tremellomycetes</taxon>
        <taxon>Filobasidiales</taxon>
        <taxon>Filobasidiaceae</taxon>
        <taxon>Naganishia</taxon>
    </lineage>
</organism>
<feature type="transmembrane region" description="Helical" evidence="12">
    <location>
        <begin position="185"/>
        <end position="203"/>
    </location>
</feature>
<dbReference type="GO" id="GO:0030148">
    <property type="term" value="P:sphingolipid biosynthetic process"/>
    <property type="evidence" value="ECO:0007669"/>
    <property type="project" value="InterPro"/>
</dbReference>
<evidence type="ECO:0000256" key="4">
    <source>
        <dbReference type="ARBA" id="ARBA00022824"/>
    </source>
</evidence>
<evidence type="ECO:0000256" key="11">
    <source>
        <dbReference type="ARBA" id="ARBA00048930"/>
    </source>
</evidence>
<comment type="catalytic activity">
    <reaction evidence="11">
        <text>sphinganine + NADP(+) = 3-oxosphinganine + NADPH + H(+)</text>
        <dbReference type="Rhea" id="RHEA:22640"/>
        <dbReference type="ChEBI" id="CHEBI:15378"/>
        <dbReference type="ChEBI" id="CHEBI:57783"/>
        <dbReference type="ChEBI" id="CHEBI:57817"/>
        <dbReference type="ChEBI" id="CHEBI:58299"/>
        <dbReference type="ChEBI" id="CHEBI:58349"/>
        <dbReference type="EC" id="1.1.1.102"/>
    </reaction>
    <physiologicalReaction direction="right-to-left" evidence="11">
        <dbReference type="Rhea" id="RHEA:22642"/>
    </physiologicalReaction>
</comment>
<dbReference type="GO" id="GO:0006666">
    <property type="term" value="P:3-keto-sphinganine metabolic process"/>
    <property type="evidence" value="ECO:0007669"/>
    <property type="project" value="InterPro"/>
</dbReference>
<evidence type="ECO:0000256" key="10">
    <source>
        <dbReference type="ARBA" id="ARBA00044737"/>
    </source>
</evidence>
<dbReference type="EC" id="1.1.1.102" evidence="9"/>
<keyword evidence="12" id="KW-1133">Transmembrane helix</keyword>
<keyword evidence="7" id="KW-0560">Oxidoreductase</keyword>
<gene>
    <name evidence="13" type="ORF">NliqN6_4242</name>
</gene>
<name>A0A8H3TW41_9TREE</name>
<evidence type="ECO:0000256" key="12">
    <source>
        <dbReference type="SAM" id="Phobius"/>
    </source>
</evidence>
<keyword evidence="14" id="KW-1185">Reference proteome</keyword>
<evidence type="ECO:0000256" key="1">
    <source>
        <dbReference type="ARBA" id="ARBA00004240"/>
    </source>
</evidence>
<comment type="subcellular location">
    <subcellularLocation>
        <location evidence="1">Endoplasmic reticulum</location>
    </subcellularLocation>
</comment>
<dbReference type="FunFam" id="3.40.50.720:FF:000468">
    <property type="entry name" value="Short-chain dehydrogenase, putative"/>
    <property type="match status" value="1"/>
</dbReference>
<dbReference type="PRINTS" id="PR00081">
    <property type="entry name" value="GDHRDH"/>
</dbReference>
<dbReference type="PANTHER" id="PTHR43550:SF3">
    <property type="entry name" value="3-KETODIHYDROSPHINGOSINE REDUCTASE"/>
    <property type="match status" value="1"/>
</dbReference>
<feature type="transmembrane region" description="Helical" evidence="12">
    <location>
        <begin position="12"/>
        <end position="39"/>
    </location>
</feature>
<evidence type="ECO:0000256" key="2">
    <source>
        <dbReference type="ARBA" id="ARBA00004760"/>
    </source>
</evidence>
<dbReference type="Gene3D" id="3.40.50.720">
    <property type="entry name" value="NAD(P)-binding Rossmann-like Domain"/>
    <property type="match status" value="1"/>
</dbReference>
<keyword evidence="5" id="KW-0521">NADP</keyword>
<dbReference type="AlphaFoldDB" id="A0A8H3TW41"/>
<evidence type="ECO:0000256" key="3">
    <source>
        <dbReference type="ARBA" id="ARBA00004991"/>
    </source>
</evidence>
<dbReference type="OrthoDB" id="10267115at2759"/>
<evidence type="ECO:0000256" key="9">
    <source>
        <dbReference type="ARBA" id="ARBA00026112"/>
    </source>
</evidence>
<dbReference type="InterPro" id="IPR036291">
    <property type="entry name" value="NAD(P)-bd_dom_sf"/>
</dbReference>